<proteinExistence type="predicted"/>
<keyword evidence="1" id="KW-0732">Signal</keyword>
<dbReference type="EMBL" id="CP139487">
    <property type="protein sequence ID" value="WPU67187.1"/>
    <property type="molecule type" value="Genomic_DNA"/>
</dbReference>
<evidence type="ECO:0000313" key="3">
    <source>
        <dbReference type="Proteomes" id="UP001324634"/>
    </source>
</evidence>
<dbReference type="PROSITE" id="PS51257">
    <property type="entry name" value="PROKAR_LIPOPROTEIN"/>
    <property type="match status" value="1"/>
</dbReference>
<accession>A0AAX4HV57</accession>
<reference evidence="2 3" key="1">
    <citation type="submission" date="2023-11" db="EMBL/GenBank/DDBJ databases">
        <title>Peredibacter starrii A3.12.</title>
        <authorList>
            <person name="Mitchell R.J."/>
        </authorList>
    </citation>
    <scope>NUCLEOTIDE SEQUENCE [LARGE SCALE GENOMIC DNA]</scope>
    <source>
        <strain evidence="2 3">A3.12</strain>
    </source>
</reference>
<name>A0AAX4HV57_9BACT</name>
<dbReference type="RefSeq" id="WP_321400131.1">
    <property type="nucleotide sequence ID" value="NZ_CP139487.1"/>
</dbReference>
<dbReference type="KEGG" id="psti:SOO65_10515"/>
<protein>
    <recommendedName>
        <fullName evidence="4">Lipoprotein</fullName>
    </recommendedName>
</protein>
<evidence type="ECO:0000313" key="2">
    <source>
        <dbReference type="EMBL" id="WPU67187.1"/>
    </source>
</evidence>
<sequence>MRTHIFSALLLMVMMTACASKEHLTASQEKKLEEKQDMQTNVEYSWFDGQAAGREGPTSERQ</sequence>
<organism evidence="2 3">
    <name type="scientific">Peredibacter starrii</name>
    <dbReference type="NCBI Taxonomy" id="28202"/>
    <lineage>
        <taxon>Bacteria</taxon>
        <taxon>Pseudomonadati</taxon>
        <taxon>Bdellovibrionota</taxon>
        <taxon>Bacteriovoracia</taxon>
        <taxon>Bacteriovoracales</taxon>
        <taxon>Bacteriovoracaceae</taxon>
        <taxon>Peredibacter</taxon>
    </lineage>
</organism>
<feature type="signal peptide" evidence="1">
    <location>
        <begin position="1"/>
        <end position="19"/>
    </location>
</feature>
<evidence type="ECO:0000256" key="1">
    <source>
        <dbReference type="SAM" id="SignalP"/>
    </source>
</evidence>
<keyword evidence="3" id="KW-1185">Reference proteome</keyword>
<evidence type="ECO:0008006" key="4">
    <source>
        <dbReference type="Google" id="ProtNLM"/>
    </source>
</evidence>
<feature type="chain" id="PRO_5043746791" description="Lipoprotein" evidence="1">
    <location>
        <begin position="20"/>
        <end position="62"/>
    </location>
</feature>
<dbReference type="Proteomes" id="UP001324634">
    <property type="component" value="Chromosome"/>
</dbReference>
<gene>
    <name evidence="2" type="ORF">SOO65_10515</name>
</gene>
<dbReference type="AlphaFoldDB" id="A0AAX4HV57"/>